<evidence type="ECO:0000256" key="2">
    <source>
        <dbReference type="ARBA" id="ARBA00016013"/>
    </source>
</evidence>
<dbReference type="EMBL" id="PGTS01000003">
    <property type="protein sequence ID" value="PKR50250.1"/>
    <property type="molecule type" value="Genomic_DNA"/>
</dbReference>
<dbReference type="Pfam" id="PF03963">
    <property type="entry name" value="FlgD"/>
    <property type="match status" value="1"/>
</dbReference>
<evidence type="ECO:0000256" key="4">
    <source>
        <dbReference type="ARBA" id="ARBA00024746"/>
    </source>
</evidence>
<dbReference type="Gene3D" id="2.60.40.4070">
    <property type="match status" value="1"/>
</dbReference>
<keyword evidence="3 5" id="KW-1005">Bacterial flagellum biogenesis</keyword>
<evidence type="ECO:0000256" key="1">
    <source>
        <dbReference type="ARBA" id="ARBA00010577"/>
    </source>
</evidence>
<protein>
    <recommendedName>
        <fullName evidence="2 5">Basal-body rod modification protein FlgD</fullName>
    </recommendedName>
</protein>
<reference evidence="7 8" key="1">
    <citation type="submission" date="2017-11" db="EMBL/GenBank/DDBJ databases">
        <title>Biodiversity and function of Thalassospira species in the particle-attached aromatic-hydrocarbon-degrading consortia from the surface seawater of the China South Sea.</title>
        <authorList>
            <person name="Dong C."/>
            <person name="Liu R."/>
            <person name="Shao Z."/>
        </authorList>
    </citation>
    <scope>NUCLEOTIDE SEQUENCE [LARGE SCALE GENOMIC DNA]</scope>
    <source>
        <strain evidence="7 8">139Z-12</strain>
    </source>
</reference>
<keyword evidence="7" id="KW-0966">Cell projection</keyword>
<accession>A0ABX4R9Z7</accession>
<dbReference type="Proteomes" id="UP000233365">
    <property type="component" value="Unassembled WGS sequence"/>
</dbReference>
<gene>
    <name evidence="7" type="ORF">CU041_11225</name>
</gene>
<comment type="function">
    <text evidence="4 5">Required for flagellar hook formation. May act as a scaffolding protein.</text>
</comment>
<organism evidence="7 8">
    <name type="scientific">Thalassospira povalilytica</name>
    <dbReference type="NCBI Taxonomy" id="732237"/>
    <lineage>
        <taxon>Bacteria</taxon>
        <taxon>Pseudomonadati</taxon>
        <taxon>Pseudomonadota</taxon>
        <taxon>Alphaproteobacteria</taxon>
        <taxon>Rhodospirillales</taxon>
        <taxon>Thalassospiraceae</taxon>
        <taxon>Thalassospira</taxon>
    </lineage>
</organism>
<feature type="domain" description="FlgD/Vpr Ig-like" evidence="6">
    <location>
        <begin position="156"/>
        <end position="222"/>
    </location>
</feature>
<name>A0ABX4R9Z7_9PROT</name>
<evidence type="ECO:0000256" key="5">
    <source>
        <dbReference type="RuleBase" id="RU362076"/>
    </source>
</evidence>
<evidence type="ECO:0000313" key="7">
    <source>
        <dbReference type="EMBL" id="PKR50250.1"/>
    </source>
</evidence>
<comment type="caution">
    <text evidence="7">The sequence shown here is derived from an EMBL/GenBank/DDBJ whole genome shotgun (WGS) entry which is preliminary data.</text>
</comment>
<dbReference type="InterPro" id="IPR005648">
    <property type="entry name" value="FlgD"/>
</dbReference>
<sequence length="270" mass="28709">MRSHPFFYFVKTETFCASFRATPRAMNIHALNCSCPELVMSFLSGLTYDSLTSSTSSSGSSTSSTTTSDDSTYETYMTLLLTTLQNQDPTDPEDVSDITDQLATFEQLELAEQNNALLSNLSESLTALQGVVDDSAAQAYLGTDVVAIGDTAPLEDGEAEWYYVLEDDAQSVTVTVTDEDGNVVYETTETGSEGSNNFIWDGTTDDGATLTSGTYTLSVSAIDSNGNSVDSEILMTGVVSALDLTGDEAVLYVNGVDVSISDVQGTQTVS</sequence>
<evidence type="ECO:0000256" key="3">
    <source>
        <dbReference type="ARBA" id="ARBA00022795"/>
    </source>
</evidence>
<dbReference type="Gene3D" id="2.30.30.910">
    <property type="match status" value="1"/>
</dbReference>
<proteinExistence type="inferred from homology"/>
<dbReference type="InterPro" id="IPR025965">
    <property type="entry name" value="FlgD/Vpr_Ig-like"/>
</dbReference>
<keyword evidence="7" id="KW-0282">Flagellum</keyword>
<keyword evidence="7" id="KW-0969">Cilium</keyword>
<keyword evidence="8" id="KW-1185">Reference proteome</keyword>
<comment type="similarity">
    <text evidence="1 5">Belongs to the FlgD family.</text>
</comment>
<evidence type="ECO:0000259" key="6">
    <source>
        <dbReference type="Pfam" id="PF13860"/>
    </source>
</evidence>
<evidence type="ECO:0000313" key="8">
    <source>
        <dbReference type="Proteomes" id="UP000233365"/>
    </source>
</evidence>
<dbReference type="Pfam" id="PF13860">
    <property type="entry name" value="FlgD_ig"/>
    <property type="match status" value="1"/>
</dbReference>